<sequence>METGDYREMFAAVRKRPLVFLPRADFAGIVSFVEGCDHGNARALLTGFREWLVTRVGCGNNLVWWSLVLRLTEPDGPKNACDLDPAADARAVGTLFDCLDDFLALRQEHDGLRRIYTAYQAWLDSRALNGCLESGAAECPKVEWPRPR</sequence>
<evidence type="ECO:0000313" key="1">
    <source>
        <dbReference type="EMBL" id="GIH43356.1"/>
    </source>
</evidence>
<proteinExistence type="predicted"/>
<dbReference type="EMBL" id="BOOC01000038">
    <property type="protein sequence ID" value="GIH43356.1"/>
    <property type="molecule type" value="Genomic_DNA"/>
</dbReference>
<gene>
    <name evidence="1" type="ORF">Mco01_63560</name>
</gene>
<evidence type="ECO:0000313" key="2">
    <source>
        <dbReference type="Proteomes" id="UP000603904"/>
    </source>
</evidence>
<organism evidence="1 2">
    <name type="scientific">Microbispora corallina</name>
    <dbReference type="NCBI Taxonomy" id="83302"/>
    <lineage>
        <taxon>Bacteria</taxon>
        <taxon>Bacillati</taxon>
        <taxon>Actinomycetota</taxon>
        <taxon>Actinomycetes</taxon>
        <taxon>Streptosporangiales</taxon>
        <taxon>Streptosporangiaceae</taxon>
        <taxon>Microbispora</taxon>
    </lineage>
</organism>
<name>A0ABQ4G8J0_9ACTN</name>
<protein>
    <submittedName>
        <fullName evidence="1">Uncharacterized protein</fullName>
    </submittedName>
</protein>
<accession>A0ABQ4G8J0</accession>
<comment type="caution">
    <text evidence="1">The sequence shown here is derived from an EMBL/GenBank/DDBJ whole genome shotgun (WGS) entry which is preliminary data.</text>
</comment>
<dbReference type="Proteomes" id="UP000603904">
    <property type="component" value="Unassembled WGS sequence"/>
</dbReference>
<keyword evidence="2" id="KW-1185">Reference proteome</keyword>
<reference evidence="1 2" key="1">
    <citation type="submission" date="2021-01" db="EMBL/GenBank/DDBJ databases">
        <title>Whole genome shotgun sequence of Microbispora corallina NBRC 16416.</title>
        <authorList>
            <person name="Komaki H."/>
            <person name="Tamura T."/>
        </authorList>
    </citation>
    <scope>NUCLEOTIDE SEQUENCE [LARGE SCALE GENOMIC DNA]</scope>
    <source>
        <strain evidence="1 2">NBRC 16416</strain>
    </source>
</reference>